<evidence type="ECO:0000313" key="2">
    <source>
        <dbReference type="EMBL" id="MBB5292865.1"/>
    </source>
</evidence>
<keyword evidence="1" id="KW-1133">Transmembrane helix</keyword>
<reference evidence="2 3" key="1">
    <citation type="submission" date="2020-08" db="EMBL/GenBank/DDBJ databases">
        <title>Genomic Encyclopedia of Type Strains, Phase IV (KMG-IV): sequencing the most valuable type-strain genomes for metagenomic binning, comparative biology and taxonomic classification.</title>
        <authorList>
            <person name="Goeker M."/>
        </authorList>
    </citation>
    <scope>NUCLEOTIDE SEQUENCE [LARGE SCALE GENOMIC DNA]</scope>
    <source>
        <strain evidence="2 3">DSM 25335</strain>
    </source>
</reference>
<dbReference type="Proteomes" id="UP000566663">
    <property type="component" value="Unassembled WGS sequence"/>
</dbReference>
<accession>A0A7W8HZW3</accession>
<dbReference type="EMBL" id="JACHFZ010000005">
    <property type="protein sequence ID" value="MBB5292865.1"/>
    <property type="molecule type" value="Genomic_DNA"/>
</dbReference>
<dbReference type="AlphaFoldDB" id="A0A7W8HZW3"/>
<keyword evidence="1" id="KW-0472">Membrane</keyword>
<evidence type="ECO:0000313" key="3">
    <source>
        <dbReference type="Proteomes" id="UP000566663"/>
    </source>
</evidence>
<sequence>MSLSPSRRLEARRAYDRTADAFETVAWRAPTAQRFDPRPANDGYRPYRPAPTLKEELANLPAWVTIAGGGVIAALMGALLGGALHI</sequence>
<dbReference type="RefSeq" id="WP_183255724.1">
    <property type="nucleotide sequence ID" value="NZ_BAAAFF010000001.1"/>
</dbReference>
<name>A0A7W8HZW3_9CAUL</name>
<evidence type="ECO:0000256" key="1">
    <source>
        <dbReference type="SAM" id="Phobius"/>
    </source>
</evidence>
<organism evidence="2 3">
    <name type="scientific">Brevundimonas basaltis</name>
    <dbReference type="NCBI Taxonomy" id="472166"/>
    <lineage>
        <taxon>Bacteria</taxon>
        <taxon>Pseudomonadati</taxon>
        <taxon>Pseudomonadota</taxon>
        <taxon>Alphaproteobacteria</taxon>
        <taxon>Caulobacterales</taxon>
        <taxon>Caulobacteraceae</taxon>
        <taxon>Brevundimonas</taxon>
    </lineage>
</organism>
<feature type="transmembrane region" description="Helical" evidence="1">
    <location>
        <begin position="62"/>
        <end position="84"/>
    </location>
</feature>
<protein>
    <submittedName>
        <fullName evidence="2">Uncharacterized protein</fullName>
    </submittedName>
</protein>
<proteinExistence type="predicted"/>
<comment type="caution">
    <text evidence="2">The sequence shown here is derived from an EMBL/GenBank/DDBJ whole genome shotgun (WGS) entry which is preliminary data.</text>
</comment>
<gene>
    <name evidence="2" type="ORF">HNQ67_002402</name>
</gene>
<keyword evidence="3" id="KW-1185">Reference proteome</keyword>
<keyword evidence="1" id="KW-0812">Transmembrane</keyword>